<proteinExistence type="predicted"/>
<dbReference type="GO" id="GO:0016020">
    <property type="term" value="C:membrane"/>
    <property type="evidence" value="ECO:0000318"/>
    <property type="project" value="GO_Central"/>
</dbReference>
<organism evidence="10 11">
    <name type="scientific">Ricinus communis</name>
    <name type="common">Castor bean</name>
    <dbReference type="NCBI Taxonomy" id="3988"/>
    <lineage>
        <taxon>Eukaryota</taxon>
        <taxon>Viridiplantae</taxon>
        <taxon>Streptophyta</taxon>
        <taxon>Embryophyta</taxon>
        <taxon>Tracheophyta</taxon>
        <taxon>Spermatophyta</taxon>
        <taxon>Magnoliopsida</taxon>
        <taxon>eudicotyledons</taxon>
        <taxon>Gunneridae</taxon>
        <taxon>Pentapetalae</taxon>
        <taxon>rosids</taxon>
        <taxon>fabids</taxon>
        <taxon>Malpighiales</taxon>
        <taxon>Euphorbiaceae</taxon>
        <taxon>Acalyphoideae</taxon>
        <taxon>Acalypheae</taxon>
        <taxon>Ricinus</taxon>
    </lineage>
</organism>
<evidence type="ECO:0000313" key="10">
    <source>
        <dbReference type="EMBL" id="EEF40745.1"/>
    </source>
</evidence>
<dbReference type="InterPro" id="IPR036770">
    <property type="entry name" value="Ankyrin_rpt-contain_sf"/>
</dbReference>
<evidence type="ECO:0000313" key="11">
    <source>
        <dbReference type="Proteomes" id="UP000008311"/>
    </source>
</evidence>
<feature type="domain" description="PGG" evidence="9">
    <location>
        <begin position="476"/>
        <end position="547"/>
    </location>
</feature>
<evidence type="ECO:0000256" key="5">
    <source>
        <dbReference type="ARBA" id="ARBA00023043"/>
    </source>
</evidence>
<evidence type="ECO:0000256" key="2">
    <source>
        <dbReference type="ARBA" id="ARBA00022692"/>
    </source>
</evidence>
<keyword evidence="6 8" id="KW-0472">Membrane</keyword>
<dbReference type="InterPro" id="IPR002110">
    <property type="entry name" value="Ankyrin_rpt"/>
</dbReference>
<dbReference type="Pfam" id="PF00023">
    <property type="entry name" value="Ank"/>
    <property type="match status" value="1"/>
</dbReference>
<feature type="repeat" description="ANK" evidence="7">
    <location>
        <begin position="384"/>
        <end position="417"/>
    </location>
</feature>
<evidence type="ECO:0000256" key="8">
    <source>
        <dbReference type="SAM" id="Phobius"/>
    </source>
</evidence>
<keyword evidence="3" id="KW-0677">Repeat</keyword>
<name>B9S6L9_RICCO</name>
<dbReference type="Pfam" id="PF12796">
    <property type="entry name" value="Ank_2"/>
    <property type="match status" value="2"/>
</dbReference>
<dbReference type="FunCoup" id="B9S6L9">
    <property type="interactions" value="2"/>
</dbReference>
<keyword evidence="11" id="KW-1185">Reference proteome</keyword>
<dbReference type="Proteomes" id="UP000008311">
    <property type="component" value="Unassembled WGS sequence"/>
</dbReference>
<dbReference type="InterPro" id="IPR026961">
    <property type="entry name" value="PGG_dom"/>
</dbReference>
<dbReference type="Gene3D" id="1.25.40.20">
    <property type="entry name" value="Ankyrin repeat-containing domain"/>
    <property type="match status" value="3"/>
</dbReference>
<evidence type="ECO:0000256" key="7">
    <source>
        <dbReference type="PROSITE-ProRule" id="PRU00023"/>
    </source>
</evidence>
<feature type="transmembrane region" description="Helical" evidence="8">
    <location>
        <begin position="481"/>
        <end position="504"/>
    </location>
</feature>
<dbReference type="eggNOG" id="KOG0504">
    <property type="taxonomic scope" value="Eukaryota"/>
</dbReference>
<evidence type="ECO:0000259" key="9">
    <source>
        <dbReference type="Pfam" id="PF13962"/>
    </source>
</evidence>
<evidence type="ECO:0000256" key="6">
    <source>
        <dbReference type="ARBA" id="ARBA00023136"/>
    </source>
</evidence>
<dbReference type="Pfam" id="PF13637">
    <property type="entry name" value="Ank_4"/>
    <property type="match status" value="1"/>
</dbReference>
<sequence>MDLEIRVAADYEGSCWEQRSKRLQLLMEAEGLQQQQPDISHDHDDIFIDLQALQEAMRKADADCFLDTLARISAEKRSSLSTIFGQVGPSGNSLLHVAISSGNEEIAQLIAFHFPLLIFKKDVKGDTALHFAAKSGLLDTVRILVCCGKDFSGTDVVSLGAESTSSTEGDRLLRAKNVHGYTALHEVVMNKRYDVVQFLISADPEVWYYENKEGWSPLYMAVKIYDMQIFQLLLQAPIGHGHSVKRLEGNPPAHIAFMEGKTEEMGKMNPEILHLEDGKGRTVLHWAAYAGHNIDTVCFLLSQCRHSMFKMDNKGSLPIHIASKRGHIVVIKEFLKHWPYPTELLNKKGQNFLDTAAKSGKVNVVRYILETPVLENLLNEKDVNGNTPLHLAAMNSHPAVVLTLTWDKRINLNLLNNDMLSALDVSPWISSGAPRSQYNITLCALWSAGVCPSLDLMIHKQKGQNFKRQNPRKFDYLKERVGILILLETLVVTVTFAAAFTMPGGYNSSDSPDKGMATMLSKPMFQLFVICNTAAFYCSIVIIPLLGNYAILPVEKTQESDSTEEKEA</sequence>
<evidence type="ECO:0000256" key="4">
    <source>
        <dbReference type="ARBA" id="ARBA00022989"/>
    </source>
</evidence>
<accession>B9S6L9</accession>
<dbReference type="PANTHER" id="PTHR24186">
    <property type="entry name" value="PROTEIN PHOSPHATASE 1 REGULATORY SUBUNIT"/>
    <property type="match status" value="1"/>
</dbReference>
<dbReference type="Pfam" id="PF13962">
    <property type="entry name" value="PGG"/>
    <property type="match status" value="1"/>
</dbReference>
<dbReference type="SUPFAM" id="SSF48403">
    <property type="entry name" value="Ankyrin repeat"/>
    <property type="match status" value="1"/>
</dbReference>
<gene>
    <name evidence="10" type="ORF">RCOM_1110630</name>
</gene>
<reference evidence="11" key="1">
    <citation type="journal article" date="2010" name="Nat. Biotechnol.">
        <title>Draft genome sequence of the oilseed species Ricinus communis.</title>
        <authorList>
            <person name="Chan A.P."/>
            <person name="Crabtree J."/>
            <person name="Zhao Q."/>
            <person name="Lorenzi H."/>
            <person name="Orvis J."/>
            <person name="Puiu D."/>
            <person name="Melake-Berhan A."/>
            <person name="Jones K.M."/>
            <person name="Redman J."/>
            <person name="Chen G."/>
            <person name="Cahoon E.B."/>
            <person name="Gedil M."/>
            <person name="Stanke M."/>
            <person name="Haas B.J."/>
            <person name="Wortman J.R."/>
            <person name="Fraser-Liggett C.M."/>
            <person name="Ravel J."/>
            <person name="Rabinowicz P.D."/>
        </authorList>
    </citation>
    <scope>NUCLEOTIDE SEQUENCE [LARGE SCALE GENOMIC DNA]</scope>
    <source>
        <strain evidence="11">cv. Hale</strain>
    </source>
</reference>
<dbReference type="STRING" id="3988.B9S6L9"/>
<dbReference type="EMBL" id="EQ973881">
    <property type="protein sequence ID" value="EEF40745.1"/>
    <property type="molecule type" value="Genomic_DNA"/>
</dbReference>
<dbReference type="PROSITE" id="PS50297">
    <property type="entry name" value="ANK_REP_REGION"/>
    <property type="match status" value="2"/>
</dbReference>
<dbReference type="InParanoid" id="B9S6L9"/>
<feature type="transmembrane region" description="Helical" evidence="8">
    <location>
        <begin position="524"/>
        <end position="546"/>
    </location>
</feature>
<dbReference type="SMART" id="SM00248">
    <property type="entry name" value="ANK"/>
    <property type="match status" value="8"/>
</dbReference>
<keyword evidence="5 7" id="KW-0040">ANK repeat</keyword>
<keyword evidence="2 8" id="KW-0812">Transmembrane</keyword>
<comment type="subcellular location">
    <subcellularLocation>
        <location evidence="1">Membrane</location>
        <topology evidence="1">Multi-pass membrane protein</topology>
    </subcellularLocation>
</comment>
<evidence type="ECO:0000256" key="3">
    <source>
        <dbReference type="ARBA" id="ARBA00022737"/>
    </source>
</evidence>
<dbReference type="PANTHER" id="PTHR24186:SF46">
    <property type="entry name" value="PROTEIN ACCELERATED CELL DEATH 6-LIKE"/>
    <property type="match status" value="1"/>
</dbReference>
<protein>
    <submittedName>
        <fullName evidence="10">Ankyrin repeat-containing protein, putative</fullName>
    </submittedName>
</protein>
<keyword evidence="4 8" id="KW-1133">Transmembrane helix</keyword>
<evidence type="ECO:0000256" key="1">
    <source>
        <dbReference type="ARBA" id="ARBA00004141"/>
    </source>
</evidence>
<dbReference type="AlphaFoldDB" id="B9S6L9"/>
<dbReference type="PROSITE" id="PS50088">
    <property type="entry name" value="ANK_REPEAT"/>
    <property type="match status" value="2"/>
</dbReference>
<feature type="repeat" description="ANK" evidence="7">
    <location>
        <begin position="124"/>
        <end position="156"/>
    </location>
</feature>